<gene>
    <name evidence="2" type="ORF">LY90DRAFT_672529</name>
</gene>
<dbReference type="Proteomes" id="UP000193920">
    <property type="component" value="Unassembled WGS sequence"/>
</dbReference>
<accession>A0A1Y2BW65</accession>
<protein>
    <submittedName>
        <fullName evidence="2">Uncharacterized protein</fullName>
    </submittedName>
</protein>
<keyword evidence="3" id="KW-1185">Reference proteome</keyword>
<dbReference type="AlphaFoldDB" id="A0A1Y2BW65"/>
<evidence type="ECO:0000313" key="2">
    <source>
        <dbReference type="EMBL" id="ORY38983.1"/>
    </source>
</evidence>
<evidence type="ECO:0000256" key="1">
    <source>
        <dbReference type="SAM" id="MobiDB-lite"/>
    </source>
</evidence>
<dbReference type="EMBL" id="MCOG01000134">
    <property type="protein sequence ID" value="ORY38983.1"/>
    <property type="molecule type" value="Genomic_DNA"/>
</dbReference>
<evidence type="ECO:0000313" key="3">
    <source>
        <dbReference type="Proteomes" id="UP000193920"/>
    </source>
</evidence>
<comment type="caution">
    <text evidence="2">The sequence shown here is derived from an EMBL/GenBank/DDBJ whole genome shotgun (WGS) entry which is preliminary data.</text>
</comment>
<name>A0A1Y2BW65_9FUNG</name>
<sequence>MEFIKDNFPNPSSNLLVSNSSFYNPTNSNNKNENNELINNKYILDPNNIKEFFNASNNNSNNNNNENNEFYDLNISINNNEKISKSNNEYSIAPSPILSLTTGIPIEKNFDSKNDPYKLSPSASNSSLPESNFLSSNTSIAKATLISSNQPKSLSVPLTSPILSSENLQEFVATDIEKLNSFSSSKTTQLNNDELNMTKELNSNKKFQFPYTPSSSLSFIEPIKDDNETNTFIDNNKTSSINDSKRLTNQPTKHLNNICNMEIYKPSTLLQLSNNKNKEEKKNEKEKLEKEGYEKEGIKI</sequence>
<organism evidence="2 3">
    <name type="scientific">Neocallimastix californiae</name>
    <dbReference type="NCBI Taxonomy" id="1754190"/>
    <lineage>
        <taxon>Eukaryota</taxon>
        <taxon>Fungi</taxon>
        <taxon>Fungi incertae sedis</taxon>
        <taxon>Chytridiomycota</taxon>
        <taxon>Chytridiomycota incertae sedis</taxon>
        <taxon>Neocallimastigomycetes</taxon>
        <taxon>Neocallimastigales</taxon>
        <taxon>Neocallimastigaceae</taxon>
        <taxon>Neocallimastix</taxon>
    </lineage>
</organism>
<reference evidence="2 3" key="1">
    <citation type="submission" date="2016-08" db="EMBL/GenBank/DDBJ databases">
        <title>A Parts List for Fungal Cellulosomes Revealed by Comparative Genomics.</title>
        <authorList>
            <consortium name="DOE Joint Genome Institute"/>
            <person name="Haitjema C.H."/>
            <person name="Gilmore S.P."/>
            <person name="Henske J.K."/>
            <person name="Solomon K.V."/>
            <person name="De Groot R."/>
            <person name="Kuo A."/>
            <person name="Mondo S.J."/>
            <person name="Salamov A.A."/>
            <person name="Labutti K."/>
            <person name="Zhao Z."/>
            <person name="Chiniquy J."/>
            <person name="Barry K."/>
            <person name="Brewer H.M."/>
            <person name="Purvine S.O."/>
            <person name="Wright A.T."/>
            <person name="Boxma B."/>
            <person name="Van Alen T."/>
            <person name="Hackstein J.H."/>
            <person name="Baker S.E."/>
            <person name="Grigoriev I.V."/>
            <person name="O'Malley M.A."/>
        </authorList>
    </citation>
    <scope>NUCLEOTIDE SEQUENCE [LARGE SCALE GENOMIC DNA]</scope>
    <source>
        <strain evidence="2 3">G1</strain>
    </source>
</reference>
<proteinExistence type="predicted"/>
<feature type="compositionally biased region" description="Basic and acidic residues" evidence="1">
    <location>
        <begin position="276"/>
        <end position="300"/>
    </location>
</feature>
<feature type="region of interest" description="Disordered" evidence="1">
    <location>
        <begin position="271"/>
        <end position="300"/>
    </location>
</feature>